<dbReference type="PANTHER" id="PTHR34408">
    <property type="entry name" value="FAMILY PROTEIN, PUTATIVE-RELATED"/>
    <property type="match status" value="1"/>
</dbReference>
<evidence type="ECO:0000313" key="5">
    <source>
        <dbReference type="Proteomes" id="UP000754750"/>
    </source>
</evidence>
<dbReference type="CDD" id="cd02696">
    <property type="entry name" value="MurNAc-LAA"/>
    <property type="match status" value="1"/>
</dbReference>
<dbReference type="InterPro" id="IPR002508">
    <property type="entry name" value="MurNAc-LAA_cat"/>
</dbReference>
<comment type="caution">
    <text evidence="4">The sequence shown here is derived from an EMBL/GenBank/DDBJ whole genome shotgun (WGS) entry which is preliminary data.</text>
</comment>
<feature type="domain" description="SH3b" evidence="3">
    <location>
        <begin position="184"/>
        <end position="245"/>
    </location>
</feature>
<dbReference type="GO" id="GO:0008745">
    <property type="term" value="F:N-acetylmuramoyl-L-alanine amidase activity"/>
    <property type="evidence" value="ECO:0007669"/>
    <property type="project" value="InterPro"/>
</dbReference>
<evidence type="ECO:0000256" key="1">
    <source>
        <dbReference type="ARBA" id="ARBA00022801"/>
    </source>
</evidence>
<dbReference type="Pfam" id="PF01520">
    <property type="entry name" value="Amidase_3"/>
    <property type="match status" value="1"/>
</dbReference>
<dbReference type="SMART" id="SM00646">
    <property type="entry name" value="Ami_3"/>
    <property type="match status" value="1"/>
</dbReference>
<dbReference type="InterPro" id="IPR003646">
    <property type="entry name" value="SH3-like_bac-type"/>
</dbReference>
<dbReference type="SMART" id="SM00287">
    <property type="entry name" value="SH3b"/>
    <property type="match status" value="1"/>
</dbReference>
<dbReference type="AlphaFoldDB" id="A0A928KVL2"/>
<keyword evidence="2" id="KW-0961">Cell wall biogenesis/degradation</keyword>
<dbReference type="Gene3D" id="3.40.630.40">
    <property type="entry name" value="Zn-dependent exopeptidases"/>
    <property type="match status" value="1"/>
</dbReference>
<evidence type="ECO:0000256" key="2">
    <source>
        <dbReference type="ARBA" id="ARBA00023316"/>
    </source>
</evidence>
<dbReference type="PROSITE" id="PS51781">
    <property type="entry name" value="SH3B"/>
    <property type="match status" value="1"/>
</dbReference>
<proteinExistence type="predicted"/>
<name>A0A928KVL2_9FIRM</name>
<reference evidence="4" key="1">
    <citation type="submission" date="2019-04" db="EMBL/GenBank/DDBJ databases">
        <title>Evolution of Biomass-Degrading Anaerobic Consortia Revealed by Metagenomics.</title>
        <authorList>
            <person name="Peng X."/>
        </authorList>
    </citation>
    <scope>NUCLEOTIDE SEQUENCE</scope>
    <source>
        <strain evidence="4">SIG551</strain>
    </source>
</reference>
<sequence length="245" mass="27138">MPNIYLSPSLQPYNEYVNGGSEQYHMNILADNMEPYLRANGIRFTRNTIGMTLGQAIRESNAGYYDLHLALHSNAAPPQLSGQLRGADVYYYPYSTAGKRAAEIIAENYKEIYPLPDRVRTMPTTTLAEITKTNAPAVLIETAYHDNPEDAEWLVTHMPEIAANLVKSLTEIFGIPFIDNPQPARTAKVVTQGGNLNIRNRPSLDAAVIGQAPNGATITVLGEWQGWYVVNYNGIIGYSSSQFIR</sequence>
<dbReference type="EMBL" id="SVNY01000002">
    <property type="protein sequence ID" value="MBE6833001.1"/>
    <property type="molecule type" value="Genomic_DNA"/>
</dbReference>
<dbReference type="GO" id="GO:0009253">
    <property type="term" value="P:peptidoglycan catabolic process"/>
    <property type="evidence" value="ECO:0007669"/>
    <property type="project" value="InterPro"/>
</dbReference>
<evidence type="ECO:0000259" key="3">
    <source>
        <dbReference type="PROSITE" id="PS51781"/>
    </source>
</evidence>
<dbReference type="Pfam" id="PF08239">
    <property type="entry name" value="SH3_3"/>
    <property type="match status" value="1"/>
</dbReference>
<dbReference type="InterPro" id="IPR052354">
    <property type="entry name" value="Cell_Wall_Dynamics_Protein"/>
</dbReference>
<organism evidence="4 5">
    <name type="scientific">Faecalispora sporosphaeroides</name>
    <dbReference type="NCBI Taxonomy" id="1549"/>
    <lineage>
        <taxon>Bacteria</taxon>
        <taxon>Bacillati</taxon>
        <taxon>Bacillota</taxon>
        <taxon>Clostridia</taxon>
        <taxon>Eubacteriales</taxon>
        <taxon>Oscillospiraceae</taxon>
        <taxon>Faecalispora</taxon>
    </lineage>
</organism>
<evidence type="ECO:0000313" key="4">
    <source>
        <dbReference type="EMBL" id="MBE6833001.1"/>
    </source>
</evidence>
<dbReference type="SUPFAM" id="SSF53187">
    <property type="entry name" value="Zn-dependent exopeptidases"/>
    <property type="match status" value="1"/>
</dbReference>
<gene>
    <name evidence="4" type="ORF">E7512_05375</name>
</gene>
<dbReference type="Gene3D" id="2.30.30.40">
    <property type="entry name" value="SH3 Domains"/>
    <property type="match status" value="1"/>
</dbReference>
<keyword evidence="1 4" id="KW-0378">Hydrolase</keyword>
<dbReference type="Proteomes" id="UP000754750">
    <property type="component" value="Unassembled WGS sequence"/>
</dbReference>
<accession>A0A928KVL2</accession>
<protein>
    <submittedName>
        <fullName evidence="4">Peptidoglycan hydrolase</fullName>
    </submittedName>
</protein>
<dbReference type="RefSeq" id="WP_020071813.1">
    <property type="nucleotide sequence ID" value="NZ_JBKWRC010000001.1"/>
</dbReference>
<dbReference type="PANTHER" id="PTHR34408:SF1">
    <property type="entry name" value="GLYCOSYL HYDROLASE FAMILY 19 DOMAIN-CONTAINING PROTEIN HI_1415"/>
    <property type="match status" value="1"/>
</dbReference>
<dbReference type="GO" id="GO:0071555">
    <property type="term" value="P:cell wall organization"/>
    <property type="evidence" value="ECO:0007669"/>
    <property type="project" value="UniProtKB-KW"/>
</dbReference>